<comment type="caution">
    <text evidence="6">The sequence shown here is derived from an EMBL/GenBank/DDBJ whole genome shotgun (WGS) entry which is preliminary data.</text>
</comment>
<feature type="transmembrane region" description="Helical" evidence="5">
    <location>
        <begin position="79"/>
        <end position="102"/>
    </location>
</feature>
<evidence type="ECO:0000256" key="3">
    <source>
        <dbReference type="ARBA" id="ARBA00022989"/>
    </source>
</evidence>
<organism evidence="6 7">
    <name type="scientific">Basidiobolus ranarum</name>
    <dbReference type="NCBI Taxonomy" id="34480"/>
    <lineage>
        <taxon>Eukaryota</taxon>
        <taxon>Fungi</taxon>
        <taxon>Fungi incertae sedis</taxon>
        <taxon>Zoopagomycota</taxon>
        <taxon>Entomophthoromycotina</taxon>
        <taxon>Basidiobolomycetes</taxon>
        <taxon>Basidiobolales</taxon>
        <taxon>Basidiobolaceae</taxon>
        <taxon>Basidiobolus</taxon>
    </lineage>
</organism>
<dbReference type="Proteomes" id="UP001479436">
    <property type="component" value="Unassembled WGS sequence"/>
</dbReference>
<accession>A0ABR2X3Y7</accession>
<reference evidence="6 7" key="1">
    <citation type="submission" date="2023-04" db="EMBL/GenBank/DDBJ databases">
        <title>Genome of Basidiobolus ranarum AG-B5.</title>
        <authorList>
            <person name="Stajich J.E."/>
            <person name="Carter-House D."/>
            <person name="Gryganskyi A."/>
        </authorList>
    </citation>
    <scope>NUCLEOTIDE SEQUENCE [LARGE SCALE GENOMIC DNA]</scope>
    <source>
        <strain evidence="6 7">AG-B5</strain>
    </source>
</reference>
<evidence type="ECO:0000313" key="7">
    <source>
        <dbReference type="Proteomes" id="UP001479436"/>
    </source>
</evidence>
<sequence>MISSNIRLSFFLLTLVFLTSGLVALGVASYFLATPYMRRAVVVTRDMIYGGFFVGALTVISSLTGFFASIRPVRRKNILVVFAWLIAFVICIELFLGAAIWFRSLNIRGSFSEKWRTWDPVLKVAFQEADGCCGYYNAQDDPSDSAFCRITNVPHTGCVDAIHIYTDNYLRNIYTCLFGFVAVDVFAFLACVVLIQARNDQERYEKGTARMVKSQYL</sequence>
<comment type="subcellular location">
    <subcellularLocation>
        <location evidence="1">Membrane</location>
        <topology evidence="1">Multi-pass membrane protein</topology>
    </subcellularLocation>
</comment>
<name>A0ABR2X3Y7_9FUNG</name>
<evidence type="ECO:0008006" key="8">
    <source>
        <dbReference type="Google" id="ProtNLM"/>
    </source>
</evidence>
<evidence type="ECO:0000256" key="1">
    <source>
        <dbReference type="ARBA" id="ARBA00004141"/>
    </source>
</evidence>
<proteinExistence type="predicted"/>
<evidence type="ECO:0000256" key="4">
    <source>
        <dbReference type="ARBA" id="ARBA00023136"/>
    </source>
</evidence>
<keyword evidence="2 5" id="KW-0812">Transmembrane</keyword>
<keyword evidence="4 5" id="KW-0472">Membrane</keyword>
<evidence type="ECO:0000256" key="2">
    <source>
        <dbReference type="ARBA" id="ARBA00022692"/>
    </source>
</evidence>
<feature type="transmembrane region" description="Helical" evidence="5">
    <location>
        <begin position="172"/>
        <end position="195"/>
    </location>
</feature>
<keyword evidence="7" id="KW-1185">Reference proteome</keyword>
<evidence type="ECO:0000256" key="5">
    <source>
        <dbReference type="SAM" id="Phobius"/>
    </source>
</evidence>
<gene>
    <name evidence="6" type="ORF">K7432_000822</name>
</gene>
<evidence type="ECO:0000313" key="6">
    <source>
        <dbReference type="EMBL" id="KAK9768481.1"/>
    </source>
</evidence>
<dbReference type="Pfam" id="PF00335">
    <property type="entry name" value="Tetraspanin"/>
    <property type="match status" value="1"/>
</dbReference>
<dbReference type="EMBL" id="JASJQH010000016">
    <property type="protein sequence ID" value="KAK9768481.1"/>
    <property type="molecule type" value="Genomic_DNA"/>
</dbReference>
<dbReference type="InterPro" id="IPR018499">
    <property type="entry name" value="Tetraspanin/Peripherin"/>
</dbReference>
<protein>
    <recommendedName>
        <fullName evidence="8">Tetraspanin</fullName>
    </recommendedName>
</protein>
<feature type="transmembrane region" description="Helical" evidence="5">
    <location>
        <begin position="48"/>
        <end position="67"/>
    </location>
</feature>
<keyword evidence="3 5" id="KW-1133">Transmembrane helix</keyword>